<evidence type="ECO:0000313" key="6">
    <source>
        <dbReference type="EMBL" id="KAG7318608.1"/>
    </source>
</evidence>
<evidence type="ECO:0000313" key="7">
    <source>
        <dbReference type="Proteomes" id="UP000824219"/>
    </source>
</evidence>
<evidence type="ECO:0000256" key="1">
    <source>
        <dbReference type="ARBA" id="ARBA00008025"/>
    </source>
</evidence>
<evidence type="ECO:0000256" key="3">
    <source>
        <dbReference type="PROSITE-ProRule" id="PRU00290"/>
    </source>
</evidence>
<evidence type="ECO:0000259" key="5">
    <source>
        <dbReference type="PROSITE" id="PS50892"/>
    </source>
</evidence>
<dbReference type="PANTHER" id="PTHR45701">
    <property type="entry name" value="SYNAPTOBREVIN FAMILY MEMBER"/>
    <property type="match status" value="1"/>
</dbReference>
<proteinExistence type="inferred from homology"/>
<dbReference type="PRINTS" id="PR00219">
    <property type="entry name" value="SYNAPTOBREVN"/>
</dbReference>
<gene>
    <name evidence="6" type="ORF">KOW79_018363</name>
</gene>
<dbReference type="GO" id="GO:0016020">
    <property type="term" value="C:membrane"/>
    <property type="evidence" value="ECO:0007669"/>
    <property type="project" value="InterPro"/>
</dbReference>
<protein>
    <recommendedName>
        <fullName evidence="5">V-SNARE coiled-coil homology domain-containing protein</fullName>
    </recommendedName>
</protein>
<dbReference type="PROSITE" id="PS50892">
    <property type="entry name" value="V_SNARE"/>
    <property type="match status" value="2"/>
</dbReference>
<comment type="caution">
    <text evidence="6">The sequence shown here is derived from an EMBL/GenBank/DDBJ whole genome shotgun (WGS) entry which is preliminary data.</text>
</comment>
<name>A0A9D3N936_9TELE</name>
<accession>A0A9D3N936</accession>
<reference evidence="6 7" key="1">
    <citation type="submission" date="2021-06" db="EMBL/GenBank/DDBJ databases">
        <title>Chromosome-level genome assembly of the red-tail catfish (Hemibagrus wyckioides).</title>
        <authorList>
            <person name="Shao F."/>
        </authorList>
    </citation>
    <scope>NUCLEOTIDE SEQUENCE [LARGE SCALE GENOMIC DNA]</scope>
    <source>
        <strain evidence="6">EC202008001</strain>
        <tissue evidence="6">Blood</tissue>
    </source>
</reference>
<dbReference type="AlphaFoldDB" id="A0A9D3N936"/>
<dbReference type="GO" id="GO:0016192">
    <property type="term" value="P:vesicle-mediated transport"/>
    <property type="evidence" value="ECO:0007669"/>
    <property type="project" value="InterPro"/>
</dbReference>
<dbReference type="Pfam" id="PF00957">
    <property type="entry name" value="Synaptobrevin"/>
    <property type="match status" value="1"/>
</dbReference>
<dbReference type="GO" id="GO:0012505">
    <property type="term" value="C:endomembrane system"/>
    <property type="evidence" value="ECO:0007669"/>
    <property type="project" value="UniProtKB-SubCell"/>
</dbReference>
<feature type="domain" description="V-SNARE coiled-coil homology" evidence="5">
    <location>
        <begin position="7"/>
        <end position="67"/>
    </location>
</feature>
<comment type="subcellular location">
    <subcellularLocation>
        <location evidence="2">Endomembrane system</location>
        <topology evidence="2">Single-pass type IV membrane protein</topology>
    </subcellularLocation>
</comment>
<dbReference type="InterPro" id="IPR001388">
    <property type="entry name" value="Synaptobrevin-like"/>
</dbReference>
<dbReference type="InterPro" id="IPR016444">
    <property type="entry name" value="Synaptobrevin/VAMP"/>
</dbReference>
<dbReference type="Proteomes" id="UP000824219">
    <property type="component" value="Linkage Group LG22"/>
</dbReference>
<organism evidence="6 7">
    <name type="scientific">Hemibagrus wyckioides</name>
    <dbReference type="NCBI Taxonomy" id="337641"/>
    <lineage>
        <taxon>Eukaryota</taxon>
        <taxon>Metazoa</taxon>
        <taxon>Chordata</taxon>
        <taxon>Craniata</taxon>
        <taxon>Vertebrata</taxon>
        <taxon>Euteleostomi</taxon>
        <taxon>Actinopterygii</taxon>
        <taxon>Neopterygii</taxon>
        <taxon>Teleostei</taxon>
        <taxon>Ostariophysi</taxon>
        <taxon>Siluriformes</taxon>
        <taxon>Bagridae</taxon>
        <taxon>Hemibagrus</taxon>
    </lineage>
</organism>
<comment type="similarity">
    <text evidence="1">Belongs to the synaptobrevin family.</text>
</comment>
<dbReference type="EMBL" id="JAHKSW010000022">
    <property type="protein sequence ID" value="KAG7318608.1"/>
    <property type="molecule type" value="Genomic_DNA"/>
</dbReference>
<dbReference type="Gene3D" id="1.20.5.110">
    <property type="match status" value="2"/>
</dbReference>
<dbReference type="OrthoDB" id="190375at2759"/>
<keyword evidence="7" id="KW-1185">Reference proteome</keyword>
<sequence>MENGRSRLQQAQQDVEEVREIMLDNLNKANEREGKLGDLENRADQLLEQSKVFSKTANQVKQKKQWENIKMKVILAIIVGVVDLKEKGVSRLQQLQMDVEETTNIMENYTKAIAHNIRLDLDAVDERDDALNENSKVFSKTANQLK</sequence>
<evidence type="ECO:0000256" key="2">
    <source>
        <dbReference type="ARBA" id="ARBA00046280"/>
    </source>
</evidence>
<keyword evidence="3 4" id="KW-0175">Coiled coil</keyword>
<dbReference type="InterPro" id="IPR042855">
    <property type="entry name" value="V_SNARE_CC"/>
</dbReference>
<feature type="coiled-coil region" evidence="4">
    <location>
        <begin position="1"/>
        <end position="49"/>
    </location>
</feature>
<evidence type="ECO:0000256" key="4">
    <source>
        <dbReference type="SAM" id="Coils"/>
    </source>
</evidence>
<feature type="domain" description="V-SNARE coiled-coil homology" evidence="5">
    <location>
        <begin position="91"/>
        <end position="146"/>
    </location>
</feature>
<dbReference type="SUPFAM" id="SSF58038">
    <property type="entry name" value="SNARE fusion complex"/>
    <property type="match status" value="2"/>
</dbReference>